<keyword evidence="3" id="KW-1185">Reference proteome</keyword>
<keyword evidence="1" id="KW-1133">Transmembrane helix</keyword>
<evidence type="ECO:0000313" key="3">
    <source>
        <dbReference type="Proteomes" id="UP000199225"/>
    </source>
</evidence>
<evidence type="ECO:0000256" key="1">
    <source>
        <dbReference type="SAM" id="Phobius"/>
    </source>
</evidence>
<protein>
    <submittedName>
        <fullName evidence="2">Uncharacterized protein</fullName>
    </submittedName>
</protein>
<keyword evidence="1" id="KW-0812">Transmembrane</keyword>
<accession>A0A1G8QY73</accession>
<organism evidence="2 3">
    <name type="scientific">Salimicrobium halophilum</name>
    <dbReference type="NCBI Taxonomy" id="86666"/>
    <lineage>
        <taxon>Bacteria</taxon>
        <taxon>Bacillati</taxon>
        <taxon>Bacillota</taxon>
        <taxon>Bacilli</taxon>
        <taxon>Bacillales</taxon>
        <taxon>Bacillaceae</taxon>
        <taxon>Salimicrobium</taxon>
    </lineage>
</organism>
<feature type="transmembrane region" description="Helical" evidence="1">
    <location>
        <begin position="12"/>
        <end position="30"/>
    </location>
</feature>
<dbReference type="EMBL" id="FNEV01000002">
    <property type="protein sequence ID" value="SDJ09666.1"/>
    <property type="molecule type" value="Genomic_DNA"/>
</dbReference>
<gene>
    <name evidence="2" type="ORF">SAMN04490247_0703</name>
</gene>
<evidence type="ECO:0000313" key="2">
    <source>
        <dbReference type="EMBL" id="SDJ09666.1"/>
    </source>
</evidence>
<proteinExistence type="predicted"/>
<keyword evidence="1" id="KW-0472">Membrane</keyword>
<name>A0A1G8QY73_9BACI</name>
<dbReference type="RefSeq" id="WP_093192147.1">
    <property type="nucleotide sequence ID" value="NZ_FNEV01000002.1"/>
</dbReference>
<reference evidence="3" key="1">
    <citation type="submission" date="2016-10" db="EMBL/GenBank/DDBJ databases">
        <authorList>
            <person name="Varghese N."/>
            <person name="Submissions S."/>
        </authorList>
    </citation>
    <scope>NUCLEOTIDE SEQUENCE [LARGE SCALE GENOMIC DNA]</scope>
    <source>
        <strain evidence="3">DSM 4771</strain>
    </source>
</reference>
<dbReference type="OrthoDB" id="2645556at2"/>
<dbReference type="STRING" id="86666.SAMN04490247_0703"/>
<dbReference type="Proteomes" id="UP000199225">
    <property type="component" value="Unassembled WGS sequence"/>
</dbReference>
<feature type="transmembrane region" description="Helical" evidence="1">
    <location>
        <begin position="77"/>
        <end position="98"/>
    </location>
</feature>
<feature type="transmembrane region" description="Helical" evidence="1">
    <location>
        <begin position="37"/>
        <end position="57"/>
    </location>
</feature>
<dbReference type="AlphaFoldDB" id="A0A1G8QY73"/>
<sequence>MNWETLPGWFWVIYYSLLFLTFYMAIWSITRKKLIRFSFIAIIFILTIPLVTVVNSIGRPRGANEFEFFIMELQQGAWWTMFALAGHLFLLVWWLVFFKKRKTYFGNE</sequence>